<dbReference type="Pfam" id="PF10551">
    <property type="entry name" value="MULE"/>
    <property type="match status" value="1"/>
</dbReference>
<dbReference type="Gramene" id="Kaladp0059s0147.1.v1.1">
    <property type="protein sequence ID" value="Kaladp0059s0147.1.v1.1"/>
    <property type="gene ID" value="Kaladp0059s0147.v1.1"/>
</dbReference>
<dbReference type="OMA" id="CESANRM"/>
<sequence>MNPKKRRRDVRTVCHAKMEIGHKSGKWIVDKFSDEYNHPLTSPNKVMKHQSHRYYCKKLYKVLRTQKKNNVRKECVAIIKHFQEKARKGDDFYFNIQIDSDGCLRNVFRADERSRTSYLEFGNVMVFDVIYRTNKFKMSFSPFDGVNHHRQSVLFGGALLDDETETTFVWLVEQFLKCMHSKSLKTIINDKDIAICNAVKRVFSDAKHRFCVQHIKKHVIEHIQPFRMRYKDFADSYYQWMKSKSPKEFEEGWEILNRKYEIGEKGCFPSMYKDREYLVKCYLKNIFFVGMTTSGRSESIHLIFDGYVNSTTPLNEFVE</sequence>
<protein>
    <recommendedName>
        <fullName evidence="1">MULE transposase domain-containing protein</fullName>
    </recommendedName>
</protein>
<keyword evidence="3" id="KW-1185">Reference proteome</keyword>
<dbReference type="PANTHER" id="PTHR47718:SF7">
    <property type="entry name" value="PROTEIN FAR1-RELATED SEQUENCE"/>
    <property type="match status" value="1"/>
</dbReference>
<feature type="domain" description="MULE transposase" evidence="1">
    <location>
        <begin position="124"/>
        <end position="217"/>
    </location>
</feature>
<evidence type="ECO:0000259" key="1">
    <source>
        <dbReference type="Pfam" id="PF10551"/>
    </source>
</evidence>
<dbReference type="InterPro" id="IPR018289">
    <property type="entry name" value="MULE_transposase_dom"/>
</dbReference>
<reference evidence="2" key="1">
    <citation type="submission" date="2021-01" db="UniProtKB">
        <authorList>
            <consortium name="EnsemblPlants"/>
        </authorList>
    </citation>
    <scope>IDENTIFICATION</scope>
</reference>
<evidence type="ECO:0000313" key="3">
    <source>
        <dbReference type="Proteomes" id="UP000594263"/>
    </source>
</evidence>
<dbReference type="EnsemblPlants" id="Kaladp0059s0147.1.v1.1">
    <property type="protein sequence ID" value="Kaladp0059s0147.1.v1.1"/>
    <property type="gene ID" value="Kaladp0059s0147.v1.1"/>
</dbReference>
<dbReference type="Proteomes" id="UP000594263">
    <property type="component" value="Unplaced"/>
</dbReference>
<name>A0A7N0UAD6_KALFE</name>
<accession>A0A7N0UAD6</accession>
<dbReference type="PANTHER" id="PTHR47718">
    <property type="entry name" value="OS01G0519700 PROTEIN"/>
    <property type="match status" value="1"/>
</dbReference>
<evidence type="ECO:0000313" key="2">
    <source>
        <dbReference type="EnsemblPlants" id="Kaladp0059s0147.1.v1.1"/>
    </source>
</evidence>
<organism evidence="2 3">
    <name type="scientific">Kalanchoe fedtschenkoi</name>
    <name type="common">Lavender scallops</name>
    <name type="synonym">South American air plant</name>
    <dbReference type="NCBI Taxonomy" id="63787"/>
    <lineage>
        <taxon>Eukaryota</taxon>
        <taxon>Viridiplantae</taxon>
        <taxon>Streptophyta</taxon>
        <taxon>Embryophyta</taxon>
        <taxon>Tracheophyta</taxon>
        <taxon>Spermatophyta</taxon>
        <taxon>Magnoliopsida</taxon>
        <taxon>eudicotyledons</taxon>
        <taxon>Gunneridae</taxon>
        <taxon>Pentapetalae</taxon>
        <taxon>Saxifragales</taxon>
        <taxon>Crassulaceae</taxon>
        <taxon>Kalanchoe</taxon>
    </lineage>
</organism>
<proteinExistence type="predicted"/>
<dbReference type="AlphaFoldDB" id="A0A7N0UAD6"/>